<dbReference type="PANTHER" id="PTHR30203:SF24">
    <property type="entry name" value="BLR4935 PROTEIN"/>
    <property type="match status" value="1"/>
</dbReference>
<dbReference type="KEGG" id="aay:WYH_01838"/>
<dbReference type="Gene3D" id="1.20.1600.10">
    <property type="entry name" value="Outer membrane efflux proteins (OEP)"/>
    <property type="match status" value="1"/>
</dbReference>
<feature type="region of interest" description="Disordered" evidence="2">
    <location>
        <begin position="50"/>
        <end position="70"/>
    </location>
</feature>
<evidence type="ECO:0000256" key="3">
    <source>
        <dbReference type="SAM" id="SignalP"/>
    </source>
</evidence>
<dbReference type="SUPFAM" id="SSF56954">
    <property type="entry name" value="Outer membrane efflux proteins (OEP)"/>
    <property type="match status" value="1"/>
</dbReference>
<protein>
    <submittedName>
        <fullName evidence="4">Outer membrane efflux protein</fullName>
    </submittedName>
</protein>
<organism evidence="4 5">
    <name type="scientific">Croceibacterium atlanticum</name>
    <dbReference type="NCBI Taxonomy" id="1267766"/>
    <lineage>
        <taxon>Bacteria</taxon>
        <taxon>Pseudomonadati</taxon>
        <taxon>Pseudomonadota</taxon>
        <taxon>Alphaproteobacteria</taxon>
        <taxon>Sphingomonadales</taxon>
        <taxon>Erythrobacteraceae</taxon>
        <taxon>Croceibacterium</taxon>
    </lineage>
</organism>
<feature type="signal peptide" evidence="3">
    <location>
        <begin position="1"/>
        <end position="19"/>
    </location>
</feature>
<dbReference type="PANTHER" id="PTHR30203">
    <property type="entry name" value="OUTER MEMBRANE CATION EFFLUX PROTEIN"/>
    <property type="match status" value="1"/>
</dbReference>
<dbReference type="Pfam" id="PF02321">
    <property type="entry name" value="OEP"/>
    <property type="match status" value="1"/>
</dbReference>
<dbReference type="InterPro" id="IPR003423">
    <property type="entry name" value="OMP_efflux"/>
</dbReference>
<dbReference type="STRING" id="1267766.WYH_01838"/>
<proteinExistence type="inferred from homology"/>
<dbReference type="GO" id="GO:0015562">
    <property type="term" value="F:efflux transmembrane transporter activity"/>
    <property type="evidence" value="ECO:0007669"/>
    <property type="project" value="InterPro"/>
</dbReference>
<evidence type="ECO:0000313" key="5">
    <source>
        <dbReference type="Proteomes" id="UP000034392"/>
    </source>
</evidence>
<dbReference type="AlphaFoldDB" id="A0A0F7KTI1"/>
<feature type="chain" id="PRO_5043848052" evidence="3">
    <location>
        <begin position="20"/>
        <end position="407"/>
    </location>
</feature>
<feature type="compositionally biased region" description="Basic and acidic residues" evidence="2">
    <location>
        <begin position="50"/>
        <end position="60"/>
    </location>
</feature>
<accession>A0A0F7KTI1</accession>
<dbReference type="EMBL" id="CP011452">
    <property type="protein sequence ID" value="AKH42874.1"/>
    <property type="molecule type" value="Genomic_DNA"/>
</dbReference>
<keyword evidence="3" id="KW-0732">Signal</keyword>
<evidence type="ECO:0000256" key="2">
    <source>
        <dbReference type="SAM" id="MobiDB-lite"/>
    </source>
</evidence>
<evidence type="ECO:0000256" key="1">
    <source>
        <dbReference type="ARBA" id="ARBA00007613"/>
    </source>
</evidence>
<comment type="similarity">
    <text evidence="1">Belongs to the outer membrane factor (OMF) (TC 1.B.17) family.</text>
</comment>
<dbReference type="PATRIC" id="fig|1267766.3.peg.1858"/>
<evidence type="ECO:0000313" key="4">
    <source>
        <dbReference type="EMBL" id="AKH42874.1"/>
    </source>
</evidence>
<reference evidence="4" key="1">
    <citation type="submission" date="2015-05" db="EMBL/GenBank/DDBJ databases">
        <title>The complete genome of Altererythrobacter atlanticus strain 26DY36.</title>
        <authorList>
            <person name="Wu Y.-H."/>
            <person name="Cheng H."/>
            <person name="Wu X.-W."/>
        </authorList>
    </citation>
    <scope>NUCLEOTIDE SEQUENCE [LARGE SCALE GENOMIC DNA]</scope>
    <source>
        <strain evidence="4">26DY36</strain>
    </source>
</reference>
<keyword evidence="5" id="KW-1185">Reference proteome</keyword>
<name>A0A0F7KTI1_9SPHN</name>
<sequence length="407" mass="44320">MRRFAFILPLVALAAPLSAEPGLPDPASVASALQDHPSVAAARERTAAAKASAEARRVGPHEVTASGSYSRRTIDREGEFDEFDAQLTRAFRLPGKARLDREIGVYQVDAAENMAEDVRHRTALRLAEYWWDWMGAAAEARVNQRALANYETALSAVNRRVELGDAAQLEADQAQAALESARIMVEEATGRTRLARARLEAQFPTLALPAEAPEVPPPSIAEGALLDLREEVIRNSHEVAAAEAEARRAAAYSQRVEADRIADPSFGIRMFSERGGAERGAGVVFSMPLGGRHRAALAGEAGSQAAAALADERLARFEVAETADADIAEARFRLSAWQSARASLEAQMAMLTKLRRGQQLGEIDLADMLLGERMVHDAFRTEAELRTAAQRAITRLRIDAHELWLTE</sequence>
<dbReference type="InterPro" id="IPR010131">
    <property type="entry name" value="MdtP/NodT-like"/>
</dbReference>
<dbReference type="RefSeq" id="WP_046903565.1">
    <property type="nucleotide sequence ID" value="NZ_CP011452.2"/>
</dbReference>
<gene>
    <name evidence="4" type="ORF">WYH_01838</name>
</gene>
<dbReference type="Proteomes" id="UP000034392">
    <property type="component" value="Chromosome"/>
</dbReference>
<dbReference type="OrthoDB" id="7452700at2"/>